<keyword evidence="1 2" id="KW-0812">Transmembrane</keyword>
<reference evidence="2 4" key="2">
    <citation type="journal article" date="2014" name="BMC Genomics">
        <title>An improved genome release (version Mt4.0) for the model legume Medicago truncatula.</title>
        <authorList>
            <person name="Tang H."/>
            <person name="Krishnakumar V."/>
            <person name="Bidwell S."/>
            <person name="Rosen B."/>
            <person name="Chan A."/>
            <person name="Zhou S."/>
            <person name="Gentzbittel L."/>
            <person name="Childs K.L."/>
            <person name="Yandell M."/>
            <person name="Gundlach H."/>
            <person name="Mayer K.F."/>
            <person name="Schwartz D.C."/>
            <person name="Town C.D."/>
        </authorList>
    </citation>
    <scope>GENOME REANNOTATION</scope>
    <source>
        <strain evidence="3 4">cv. Jemalong A17</strain>
    </source>
</reference>
<feature type="transmembrane region" description="Helical" evidence="1">
    <location>
        <begin position="41"/>
        <end position="58"/>
    </location>
</feature>
<dbReference type="EnsemblPlants" id="AES96418">
    <property type="protein sequence ID" value="AES96418"/>
    <property type="gene ID" value="MTR_5g036930"/>
</dbReference>
<name>G7K6Y6_MEDTR</name>
<evidence type="ECO:0000313" key="4">
    <source>
        <dbReference type="Proteomes" id="UP000002051"/>
    </source>
</evidence>
<dbReference type="EMBL" id="CM001221">
    <property type="protein sequence ID" value="AES96418.1"/>
    <property type="molecule type" value="Genomic_DNA"/>
</dbReference>
<dbReference type="GO" id="GO:0003676">
    <property type="term" value="F:nucleic acid binding"/>
    <property type="evidence" value="ECO:0007669"/>
    <property type="project" value="InterPro"/>
</dbReference>
<reference evidence="3" key="3">
    <citation type="submission" date="2015-04" db="UniProtKB">
        <authorList>
            <consortium name="EnsemblPlants"/>
        </authorList>
    </citation>
    <scope>IDENTIFICATION</scope>
    <source>
        <strain evidence="3">cv. Jemalong A17</strain>
    </source>
</reference>
<dbReference type="InterPro" id="IPR036397">
    <property type="entry name" value="RNaseH_sf"/>
</dbReference>
<dbReference type="PaxDb" id="3880-AES96418"/>
<dbReference type="Proteomes" id="UP000002051">
    <property type="component" value="Chromosome 5"/>
</dbReference>
<evidence type="ECO:0000313" key="2">
    <source>
        <dbReference type="EMBL" id="AES96418.1"/>
    </source>
</evidence>
<dbReference type="InterPro" id="IPR044730">
    <property type="entry name" value="RNase_H-like_dom_plant"/>
</dbReference>
<accession>G7K6Y6</accession>
<sequence length="185" mass="21541">MPVKDHKDFLYEERTYPIARMIGSVKDHFFQFTHLAGMPRLFHSYLKIIWLACVWAIWKERNNYVFKNVVVDPLSIVEKVKLNSFLWPSSNVVSLPFDFHDWWRYPLLCMGGKGRENEEVEETLNCDGAYKGNMKIVGCGGLLGHYDGRWPKRFCRRIGACDAPHAEMLDFYLGLDMALREGLST</sequence>
<keyword evidence="1" id="KW-0472">Membrane</keyword>
<evidence type="ECO:0000256" key="1">
    <source>
        <dbReference type="SAM" id="Phobius"/>
    </source>
</evidence>
<organism evidence="2 4">
    <name type="scientific">Medicago truncatula</name>
    <name type="common">Barrel medic</name>
    <name type="synonym">Medicago tribuloides</name>
    <dbReference type="NCBI Taxonomy" id="3880"/>
    <lineage>
        <taxon>Eukaryota</taxon>
        <taxon>Viridiplantae</taxon>
        <taxon>Streptophyta</taxon>
        <taxon>Embryophyta</taxon>
        <taxon>Tracheophyta</taxon>
        <taxon>Spermatophyta</taxon>
        <taxon>Magnoliopsida</taxon>
        <taxon>eudicotyledons</taxon>
        <taxon>Gunneridae</taxon>
        <taxon>Pentapetalae</taxon>
        <taxon>rosids</taxon>
        <taxon>fabids</taxon>
        <taxon>Fabales</taxon>
        <taxon>Fabaceae</taxon>
        <taxon>Papilionoideae</taxon>
        <taxon>50 kb inversion clade</taxon>
        <taxon>NPAAA clade</taxon>
        <taxon>Hologalegina</taxon>
        <taxon>IRL clade</taxon>
        <taxon>Trifolieae</taxon>
        <taxon>Medicago</taxon>
    </lineage>
</organism>
<keyword evidence="1" id="KW-1133">Transmembrane helix</keyword>
<dbReference type="AlphaFoldDB" id="G7K6Y6"/>
<dbReference type="Gene3D" id="3.30.420.10">
    <property type="entry name" value="Ribonuclease H-like superfamily/Ribonuclease H"/>
    <property type="match status" value="1"/>
</dbReference>
<protein>
    <submittedName>
        <fullName evidence="2">Transmembrane protein, putative</fullName>
    </submittedName>
</protein>
<keyword evidence="4" id="KW-1185">Reference proteome</keyword>
<dbReference type="HOGENOM" id="CLU_1463380_0_0_1"/>
<reference evidence="2 4" key="1">
    <citation type="journal article" date="2011" name="Nature">
        <title>The Medicago genome provides insight into the evolution of rhizobial symbioses.</title>
        <authorList>
            <person name="Young N.D."/>
            <person name="Debelle F."/>
            <person name="Oldroyd G.E."/>
            <person name="Geurts R."/>
            <person name="Cannon S.B."/>
            <person name="Udvardi M.K."/>
            <person name="Benedito V.A."/>
            <person name="Mayer K.F."/>
            <person name="Gouzy J."/>
            <person name="Schoof H."/>
            <person name="Van de Peer Y."/>
            <person name="Proost S."/>
            <person name="Cook D.R."/>
            <person name="Meyers B.C."/>
            <person name="Spannagl M."/>
            <person name="Cheung F."/>
            <person name="De Mita S."/>
            <person name="Krishnakumar V."/>
            <person name="Gundlach H."/>
            <person name="Zhou S."/>
            <person name="Mudge J."/>
            <person name="Bharti A.K."/>
            <person name="Murray J.D."/>
            <person name="Naoumkina M.A."/>
            <person name="Rosen B."/>
            <person name="Silverstein K.A."/>
            <person name="Tang H."/>
            <person name="Rombauts S."/>
            <person name="Zhao P.X."/>
            <person name="Zhou P."/>
            <person name="Barbe V."/>
            <person name="Bardou P."/>
            <person name="Bechner M."/>
            <person name="Bellec A."/>
            <person name="Berger A."/>
            <person name="Berges H."/>
            <person name="Bidwell S."/>
            <person name="Bisseling T."/>
            <person name="Choisne N."/>
            <person name="Couloux A."/>
            <person name="Denny R."/>
            <person name="Deshpande S."/>
            <person name="Dai X."/>
            <person name="Doyle J.J."/>
            <person name="Dudez A.M."/>
            <person name="Farmer A.D."/>
            <person name="Fouteau S."/>
            <person name="Franken C."/>
            <person name="Gibelin C."/>
            <person name="Gish J."/>
            <person name="Goldstein S."/>
            <person name="Gonzalez A.J."/>
            <person name="Green P.J."/>
            <person name="Hallab A."/>
            <person name="Hartog M."/>
            <person name="Hua A."/>
            <person name="Humphray S.J."/>
            <person name="Jeong D.H."/>
            <person name="Jing Y."/>
            <person name="Jocker A."/>
            <person name="Kenton S.M."/>
            <person name="Kim D.J."/>
            <person name="Klee K."/>
            <person name="Lai H."/>
            <person name="Lang C."/>
            <person name="Lin S."/>
            <person name="Macmil S.L."/>
            <person name="Magdelenat G."/>
            <person name="Matthews L."/>
            <person name="McCorrison J."/>
            <person name="Monaghan E.L."/>
            <person name="Mun J.H."/>
            <person name="Najar F.Z."/>
            <person name="Nicholson C."/>
            <person name="Noirot C."/>
            <person name="O'Bleness M."/>
            <person name="Paule C.R."/>
            <person name="Poulain J."/>
            <person name="Prion F."/>
            <person name="Qin B."/>
            <person name="Qu C."/>
            <person name="Retzel E.F."/>
            <person name="Riddle C."/>
            <person name="Sallet E."/>
            <person name="Samain S."/>
            <person name="Samson N."/>
            <person name="Sanders I."/>
            <person name="Saurat O."/>
            <person name="Scarpelli C."/>
            <person name="Schiex T."/>
            <person name="Segurens B."/>
            <person name="Severin A.J."/>
            <person name="Sherrier D.J."/>
            <person name="Shi R."/>
            <person name="Sims S."/>
            <person name="Singer S.R."/>
            <person name="Sinharoy S."/>
            <person name="Sterck L."/>
            <person name="Viollet A."/>
            <person name="Wang B.B."/>
            <person name="Wang K."/>
            <person name="Wang M."/>
            <person name="Wang X."/>
            <person name="Warfsmann J."/>
            <person name="Weissenbach J."/>
            <person name="White D.D."/>
            <person name="White J.D."/>
            <person name="Wiley G.B."/>
            <person name="Wincker P."/>
            <person name="Xing Y."/>
            <person name="Yang L."/>
            <person name="Yao Z."/>
            <person name="Ying F."/>
            <person name="Zhai J."/>
            <person name="Zhou L."/>
            <person name="Zuber A."/>
            <person name="Denarie J."/>
            <person name="Dixon R.A."/>
            <person name="May G.D."/>
            <person name="Schwartz D.C."/>
            <person name="Rogers J."/>
            <person name="Quetier F."/>
            <person name="Town C.D."/>
            <person name="Roe B.A."/>
        </authorList>
    </citation>
    <scope>NUCLEOTIDE SEQUENCE [LARGE SCALE GENOMIC DNA]</scope>
    <source>
        <strain evidence="2">A17</strain>
        <strain evidence="3 4">cv. Jemalong A17</strain>
    </source>
</reference>
<dbReference type="CDD" id="cd06222">
    <property type="entry name" value="RNase_H_like"/>
    <property type="match status" value="1"/>
</dbReference>
<evidence type="ECO:0000313" key="3">
    <source>
        <dbReference type="EnsemblPlants" id="AES96418"/>
    </source>
</evidence>
<gene>
    <name evidence="2" type="ordered locus">MTR_5g036930</name>
</gene>
<proteinExistence type="predicted"/>